<accession>A0A8J2FU12</accession>
<comment type="subunit">
    <text evidence="2">The complex is composed of two ATP-binding proteins (CysA), two transmembrane proteins (CysT and CysW) and a solute-binding protein (CysP).</text>
</comment>
<dbReference type="NCBIfam" id="TIGR00969">
    <property type="entry name" value="3a0106s02"/>
    <property type="match status" value="1"/>
</dbReference>
<dbReference type="InterPro" id="IPR005667">
    <property type="entry name" value="Sulph_transpt2"/>
</dbReference>
<evidence type="ECO:0000313" key="11">
    <source>
        <dbReference type="EMBL" id="CAF0703400.1"/>
    </source>
</evidence>
<dbReference type="PROSITE" id="PS50928">
    <property type="entry name" value="ABC_TM1"/>
    <property type="match status" value="1"/>
</dbReference>
<evidence type="ECO:0000256" key="8">
    <source>
        <dbReference type="ARBA" id="ARBA00025323"/>
    </source>
</evidence>
<dbReference type="Proteomes" id="UP000663859">
    <property type="component" value="Unassembled WGS sequence"/>
</dbReference>
<keyword evidence="4 9" id="KW-0812">Transmembrane</keyword>
<dbReference type="PANTHER" id="PTHR30406">
    <property type="entry name" value="SULFATE TRANSPORT SYSTEM PERMEASE PROTEIN"/>
    <property type="match status" value="1"/>
</dbReference>
<comment type="subcellular location">
    <subcellularLocation>
        <location evidence="1">Cell membrane</location>
        <topology evidence="1">Multi-pass membrane protein</topology>
    </subcellularLocation>
</comment>
<feature type="transmembrane region" description="Helical" evidence="9">
    <location>
        <begin position="21"/>
        <end position="47"/>
    </location>
</feature>
<name>A0A8J2FU12_9BACT</name>
<keyword evidence="5 9" id="KW-1133">Transmembrane helix</keyword>
<dbReference type="EMBL" id="CAJNOB010000054">
    <property type="protein sequence ID" value="CAF0703400.1"/>
    <property type="molecule type" value="Genomic_DNA"/>
</dbReference>
<feature type="transmembrane region" description="Helical" evidence="9">
    <location>
        <begin position="207"/>
        <end position="233"/>
    </location>
</feature>
<comment type="caution">
    <text evidence="9">Lacks conserved residue(s) required for the propagation of feature annotation.</text>
</comment>
<evidence type="ECO:0000256" key="3">
    <source>
        <dbReference type="ARBA" id="ARBA00022448"/>
    </source>
</evidence>
<feature type="transmembrane region" description="Helical" evidence="9">
    <location>
        <begin position="149"/>
        <end position="167"/>
    </location>
</feature>
<dbReference type="Gene3D" id="1.10.3720.10">
    <property type="entry name" value="MetI-like"/>
    <property type="match status" value="1"/>
</dbReference>
<dbReference type="RefSeq" id="WP_174583560.1">
    <property type="nucleotide sequence ID" value="NZ_CAJNOB010000054.1"/>
</dbReference>
<evidence type="ECO:0000256" key="7">
    <source>
        <dbReference type="ARBA" id="ARBA00023136"/>
    </source>
</evidence>
<dbReference type="AlphaFoldDB" id="A0A8J2FU12"/>
<dbReference type="InterPro" id="IPR035906">
    <property type="entry name" value="MetI-like_sf"/>
</dbReference>
<evidence type="ECO:0000256" key="4">
    <source>
        <dbReference type="ARBA" id="ARBA00022692"/>
    </source>
</evidence>
<dbReference type="InterPro" id="IPR011865">
    <property type="entry name" value="CysT_permease"/>
</dbReference>
<dbReference type="CDD" id="cd06261">
    <property type="entry name" value="TM_PBP2"/>
    <property type="match status" value="1"/>
</dbReference>
<dbReference type="GO" id="GO:0015419">
    <property type="term" value="F:ABC-type sulfate transporter activity"/>
    <property type="evidence" value="ECO:0007669"/>
    <property type="project" value="UniProtKB-UniRule"/>
</dbReference>
<gene>
    <name evidence="11" type="primary">cysT</name>
    <name evidence="11" type="ORF">MPNT_580002</name>
</gene>
<keyword evidence="12" id="KW-1185">Reference proteome</keyword>
<keyword evidence="7 9" id="KW-0472">Membrane</keyword>
<comment type="function">
    <text evidence="9">Part of the ABC transporter complex (TC 3.A.1.6.1) involved in sulfate/thiosulfate import.</text>
</comment>
<organism evidence="11 12">
    <name type="scientific">Candidatus Methylacidithermus pantelleriae</name>
    <dbReference type="NCBI Taxonomy" id="2744239"/>
    <lineage>
        <taxon>Bacteria</taxon>
        <taxon>Pseudomonadati</taxon>
        <taxon>Verrucomicrobiota</taxon>
        <taxon>Methylacidiphilae</taxon>
        <taxon>Methylacidiphilales</taxon>
        <taxon>Methylacidiphilaceae</taxon>
        <taxon>Candidatus Methylacidithermus</taxon>
    </lineage>
</organism>
<dbReference type="NCBIfam" id="TIGR02139">
    <property type="entry name" value="permease_CysT"/>
    <property type="match status" value="1"/>
</dbReference>
<comment type="function">
    <text evidence="8">Part of the ABC transporter complex CysAWTP (TC 3.A.1.6.1) involved in sulfate/thiosulfate import. Probably responsible for the translocation of the substrate across the membrane.</text>
</comment>
<dbReference type="GO" id="GO:0005886">
    <property type="term" value="C:plasma membrane"/>
    <property type="evidence" value="ECO:0007669"/>
    <property type="project" value="UniProtKB-SubCell"/>
</dbReference>
<comment type="similarity">
    <text evidence="9">Belongs to the binding-protein-dependent transport system permease family. CysTW subfamily.</text>
</comment>
<sequence length="286" mass="30952">MAKRARLGEKARKLLLRPTVLPGFRLTLAYTVLYLTLIVLVPLSALLFKAATADFGRMMATLFQPRILSAFRVSFGTALLAAATNALLGLLVAWVLTRYSFPGRRLIDAIIDLPFAFPTAVAGITWTSLLTPSGWLGRPLAALGVQGAFTPLGITIALLFVGFPFVVRCVQPVLENLDPEIEEAAASLGASRLQVLLRVIWPEVRPALIAGVALAFARGIGEYGSVVFVSGNLPFRTETLPFLIVVKLEEYDYVGASALAVVMLGVSLFVLLVLGWWERRSASLLQ</sequence>
<feature type="transmembrane region" description="Helical" evidence="9">
    <location>
        <begin position="253"/>
        <end position="277"/>
    </location>
</feature>
<dbReference type="PANTHER" id="PTHR30406:SF8">
    <property type="entry name" value="SULFATE TRANSPORT SYSTEM PERMEASE PROTEIN CYST"/>
    <property type="match status" value="1"/>
</dbReference>
<evidence type="ECO:0000259" key="10">
    <source>
        <dbReference type="PROSITE" id="PS50928"/>
    </source>
</evidence>
<evidence type="ECO:0000256" key="5">
    <source>
        <dbReference type="ARBA" id="ARBA00022989"/>
    </source>
</evidence>
<dbReference type="SUPFAM" id="SSF161098">
    <property type="entry name" value="MetI-like"/>
    <property type="match status" value="1"/>
</dbReference>
<protein>
    <recommendedName>
        <fullName evidence="9">Sulfate transport system permease protein CysT</fullName>
    </recommendedName>
</protein>
<proteinExistence type="inferred from homology"/>
<feature type="transmembrane region" description="Helical" evidence="9">
    <location>
        <begin position="109"/>
        <end position="129"/>
    </location>
</feature>
<evidence type="ECO:0000313" key="12">
    <source>
        <dbReference type="Proteomes" id="UP000663859"/>
    </source>
</evidence>
<keyword evidence="3 9" id="KW-0813">Transport</keyword>
<evidence type="ECO:0000256" key="9">
    <source>
        <dbReference type="RuleBase" id="RU366001"/>
    </source>
</evidence>
<dbReference type="FunFam" id="1.10.3720.10:FF:000004">
    <property type="entry name" value="Sulfate transport system permease protein CysT"/>
    <property type="match status" value="1"/>
</dbReference>
<keyword evidence="6 9" id="KW-0764">Sulfate transport</keyword>
<evidence type="ECO:0000256" key="1">
    <source>
        <dbReference type="ARBA" id="ARBA00004651"/>
    </source>
</evidence>
<evidence type="ECO:0000256" key="6">
    <source>
        <dbReference type="ARBA" id="ARBA00023032"/>
    </source>
</evidence>
<reference evidence="11" key="1">
    <citation type="submission" date="2021-02" db="EMBL/GenBank/DDBJ databases">
        <authorList>
            <person name="Cremers G."/>
            <person name="Picone N."/>
        </authorList>
    </citation>
    <scope>NUCLEOTIDE SEQUENCE</scope>
    <source>
        <strain evidence="11">PQ17</strain>
    </source>
</reference>
<comment type="caution">
    <text evidence="11">The sequence shown here is derived from an EMBL/GenBank/DDBJ whole genome shotgun (WGS) entry which is preliminary data.</text>
</comment>
<evidence type="ECO:0000256" key="2">
    <source>
        <dbReference type="ARBA" id="ARBA00011779"/>
    </source>
</evidence>
<feature type="transmembrane region" description="Helical" evidence="9">
    <location>
        <begin position="67"/>
        <end position="97"/>
    </location>
</feature>
<dbReference type="Pfam" id="PF00528">
    <property type="entry name" value="BPD_transp_1"/>
    <property type="match status" value="1"/>
</dbReference>
<feature type="domain" description="ABC transmembrane type-1" evidence="10">
    <location>
        <begin position="71"/>
        <end position="274"/>
    </location>
</feature>
<dbReference type="InterPro" id="IPR000515">
    <property type="entry name" value="MetI-like"/>
</dbReference>